<organism evidence="2">
    <name type="scientific">Cyanothece sp. (strain PCC 7425 / ATCC 29141)</name>
    <dbReference type="NCBI Taxonomy" id="395961"/>
    <lineage>
        <taxon>Bacteria</taxon>
        <taxon>Bacillati</taxon>
        <taxon>Cyanobacteriota</taxon>
        <taxon>Cyanophyceae</taxon>
        <taxon>Gomontiellales</taxon>
        <taxon>Cyanothecaceae</taxon>
        <taxon>Cyanothece</taxon>
    </lineage>
</organism>
<dbReference type="EMBL" id="CP001344">
    <property type="protein sequence ID" value="ACL43269.1"/>
    <property type="molecule type" value="Genomic_DNA"/>
</dbReference>
<keyword evidence="1" id="KW-0472">Membrane</keyword>
<reference evidence="2" key="1">
    <citation type="submission" date="2009-01" db="EMBL/GenBank/DDBJ databases">
        <title>Complete sequence of chromosome Cyanothece sp. PCC 7425.</title>
        <authorList>
            <consortium name="US DOE Joint Genome Institute"/>
            <person name="Lucas S."/>
            <person name="Copeland A."/>
            <person name="Lapidus A."/>
            <person name="Glavina del Rio T."/>
            <person name="Dalin E."/>
            <person name="Tice H."/>
            <person name="Bruce D."/>
            <person name="Goodwin L."/>
            <person name="Pitluck S."/>
            <person name="Sims D."/>
            <person name="Meineke L."/>
            <person name="Brettin T."/>
            <person name="Detter J.C."/>
            <person name="Han C."/>
            <person name="Larimer F."/>
            <person name="Land M."/>
            <person name="Hauser L."/>
            <person name="Kyrpides N."/>
            <person name="Ovchinnikova G."/>
            <person name="Liberton M."/>
            <person name="Stoeckel J."/>
            <person name="Banerjee A."/>
            <person name="Singh A."/>
            <person name="Page L."/>
            <person name="Sato H."/>
            <person name="Zhao L."/>
            <person name="Sherman L."/>
            <person name="Pakrasi H."/>
            <person name="Richardson P."/>
        </authorList>
    </citation>
    <scope>NUCLEOTIDE SEQUENCE</scope>
    <source>
        <strain evidence="2">PCC 7425</strain>
    </source>
</reference>
<evidence type="ECO:0000313" key="2">
    <source>
        <dbReference type="EMBL" id="ACL43269.1"/>
    </source>
</evidence>
<dbReference type="STRING" id="395961.Cyan7425_0883"/>
<name>B8HWW6_CYAP4</name>
<dbReference type="eggNOG" id="ENOG502ZBTP">
    <property type="taxonomic scope" value="Bacteria"/>
</dbReference>
<evidence type="ECO:0000256" key="1">
    <source>
        <dbReference type="SAM" id="Phobius"/>
    </source>
</evidence>
<dbReference type="KEGG" id="cyn:Cyan7425_0883"/>
<dbReference type="AlphaFoldDB" id="B8HWW6"/>
<evidence type="ECO:0008006" key="3">
    <source>
        <dbReference type="Google" id="ProtNLM"/>
    </source>
</evidence>
<dbReference type="OrthoDB" id="459934at2"/>
<accession>B8HWW6</accession>
<feature type="transmembrane region" description="Helical" evidence="1">
    <location>
        <begin position="57"/>
        <end position="76"/>
    </location>
</feature>
<feature type="transmembrane region" description="Helical" evidence="1">
    <location>
        <begin position="33"/>
        <end position="51"/>
    </location>
</feature>
<sequence>MLVPLTRQKFEQLIPSVATGGQYLYAWGKARDFLRRALFSVIAVVIVWFPLNFLGDNLQLVVGLIAGLYWLWWPAVQASLQNQTCRRLPYSGLWQGYVLDVFISEELIGKEETVNRQGELVVIQSRERRLNLEVGDDTGFSTRLQVPLKRDHRVIRPDDTAQLLLMSNRPDLSRINKISDLYLPDHNLWVSDYPYLQRDVFEQMSRSLRLGDSEKRRGYK</sequence>
<keyword evidence="1" id="KW-1133">Transmembrane helix</keyword>
<keyword evidence="1" id="KW-0812">Transmembrane</keyword>
<proteinExistence type="predicted"/>
<gene>
    <name evidence="2" type="ordered locus">Cyan7425_0883</name>
</gene>
<dbReference type="HOGENOM" id="CLU_101804_0_0_3"/>
<protein>
    <recommendedName>
        <fullName evidence="3">Phosphate ABC transporter permease</fullName>
    </recommendedName>
</protein>